<reference evidence="1" key="1">
    <citation type="submission" date="2021-10" db="EMBL/GenBank/DDBJ databases">
        <authorList>
            <person name="Piombo E."/>
        </authorList>
    </citation>
    <scope>NUCLEOTIDE SEQUENCE</scope>
</reference>
<dbReference type="Proteomes" id="UP000696573">
    <property type="component" value="Unassembled WGS sequence"/>
</dbReference>
<dbReference type="Pfam" id="PF12311">
    <property type="entry name" value="DUF3632"/>
    <property type="match status" value="1"/>
</dbReference>
<gene>
    <name evidence="1" type="ORF">CRHIZ90672A_00002766</name>
</gene>
<protein>
    <submittedName>
        <fullName evidence="1">Uncharacterized protein</fullName>
    </submittedName>
</protein>
<dbReference type="OrthoDB" id="3350591at2759"/>
<sequence length="301" mass="34760">MDNMDDVNHFEVLILAMLNALNDEENYLVPVESRNLDSYQARIAHNVILRSKSIRSKSNDPNPGLSMNLFFFAAIHVCQNLISSHSFADNHCRIMAIACDMFYRLDGSVKDRWGPPLLPVRCTEIWQLIPSERSEKAQLFLLDWEKQNSFLSHLVSRGYRKGLYLGLWEIGRALEHPIEEGCTQLMRCRVRVAVEWIMNCGDLLLAAMSDQKDSPNKAMRPGPIYGEGLPYLSPDRWEFWKKRLAEFQVKFHLHDETRERVAAVLELMQAPSECEKRNSSLERAIKEQLEIVATKERPKAT</sequence>
<dbReference type="EMBL" id="CABFNQ020000725">
    <property type="protein sequence ID" value="CAH0026665.1"/>
    <property type="molecule type" value="Genomic_DNA"/>
</dbReference>
<dbReference type="PANTHER" id="PTHR38797:SF4">
    <property type="entry name" value="NUCLEAR PORE COMPLEX PROTEIN NUP85"/>
    <property type="match status" value="1"/>
</dbReference>
<dbReference type="InterPro" id="IPR053204">
    <property type="entry name" value="Oxopyrrolidines_Biosynth-assoc"/>
</dbReference>
<proteinExistence type="predicted"/>
<dbReference type="InterPro" id="IPR022085">
    <property type="entry name" value="OpdG"/>
</dbReference>
<keyword evidence="2" id="KW-1185">Reference proteome</keyword>
<accession>A0A9N9YMG9</accession>
<dbReference type="PANTHER" id="PTHR38797">
    <property type="entry name" value="NUCLEAR PORE COMPLEX PROTEIN NUP85-RELATED"/>
    <property type="match status" value="1"/>
</dbReference>
<evidence type="ECO:0000313" key="2">
    <source>
        <dbReference type="Proteomes" id="UP000696573"/>
    </source>
</evidence>
<dbReference type="AlphaFoldDB" id="A0A9N9YMG9"/>
<evidence type="ECO:0000313" key="1">
    <source>
        <dbReference type="EMBL" id="CAH0026665.1"/>
    </source>
</evidence>
<comment type="caution">
    <text evidence="1">The sequence shown here is derived from an EMBL/GenBank/DDBJ whole genome shotgun (WGS) entry which is preliminary data.</text>
</comment>
<name>A0A9N9YMG9_9HYPO</name>
<organism evidence="1 2">
    <name type="scientific">Clonostachys rhizophaga</name>
    <dbReference type="NCBI Taxonomy" id="160324"/>
    <lineage>
        <taxon>Eukaryota</taxon>
        <taxon>Fungi</taxon>
        <taxon>Dikarya</taxon>
        <taxon>Ascomycota</taxon>
        <taxon>Pezizomycotina</taxon>
        <taxon>Sordariomycetes</taxon>
        <taxon>Hypocreomycetidae</taxon>
        <taxon>Hypocreales</taxon>
        <taxon>Bionectriaceae</taxon>
        <taxon>Clonostachys</taxon>
    </lineage>
</organism>